<dbReference type="Gene3D" id="3.90.940.20">
    <property type="entry name" value="RPB5-like RNA polymerase subunit"/>
    <property type="match status" value="1"/>
</dbReference>
<dbReference type="PANTHER" id="PTHR10535:SF0">
    <property type="entry name" value="DNA-DIRECTED RNA POLYMERASES I, II, AND III SUBUNIT RPABC1"/>
    <property type="match status" value="1"/>
</dbReference>
<dbReference type="GO" id="GO:0003899">
    <property type="term" value="F:DNA-directed RNA polymerase activity"/>
    <property type="evidence" value="ECO:0007669"/>
    <property type="project" value="InterPro"/>
</dbReference>
<dbReference type="GO" id="GO:0006366">
    <property type="term" value="P:transcription by RNA polymerase II"/>
    <property type="evidence" value="ECO:0007669"/>
    <property type="project" value="TreeGrafter"/>
</dbReference>
<keyword evidence="2" id="KW-0804">Transcription</keyword>
<evidence type="ECO:0000259" key="6">
    <source>
        <dbReference type="Pfam" id="PF03871"/>
    </source>
</evidence>
<dbReference type="Proteomes" id="UP001431209">
    <property type="component" value="Unassembled WGS sequence"/>
</dbReference>
<dbReference type="GO" id="GO:0005736">
    <property type="term" value="C:RNA polymerase I complex"/>
    <property type="evidence" value="ECO:0007669"/>
    <property type="project" value="TreeGrafter"/>
</dbReference>
<feature type="domain" description="RNA polymerase Rpb5 N-terminal" evidence="6">
    <location>
        <begin position="3"/>
        <end position="95"/>
    </location>
</feature>
<dbReference type="GO" id="GO:0006362">
    <property type="term" value="P:transcription elongation by RNA polymerase I"/>
    <property type="evidence" value="ECO:0007669"/>
    <property type="project" value="TreeGrafter"/>
</dbReference>
<protein>
    <submittedName>
        <fullName evidence="7">DNA-directed RNA polymerases I, II, and III subunit RPABC1</fullName>
    </submittedName>
</protein>
<dbReference type="Gene3D" id="3.40.1340.10">
    <property type="entry name" value="RNA polymerase, Rpb5, N-terminal domain"/>
    <property type="match status" value="1"/>
</dbReference>
<keyword evidence="3" id="KW-0539">Nucleus</keyword>
<evidence type="ECO:0000256" key="3">
    <source>
        <dbReference type="ARBA" id="ARBA00023242"/>
    </source>
</evidence>
<dbReference type="InterPro" id="IPR036710">
    <property type="entry name" value="RNA_pol_Rpb5_N_sf"/>
</dbReference>
<dbReference type="GO" id="GO:0042797">
    <property type="term" value="P:tRNA transcription by RNA polymerase III"/>
    <property type="evidence" value="ECO:0007669"/>
    <property type="project" value="TreeGrafter"/>
</dbReference>
<organism evidence="7 8">
    <name type="scientific">Acrasis kona</name>
    <dbReference type="NCBI Taxonomy" id="1008807"/>
    <lineage>
        <taxon>Eukaryota</taxon>
        <taxon>Discoba</taxon>
        <taxon>Heterolobosea</taxon>
        <taxon>Tetramitia</taxon>
        <taxon>Eutetramitia</taxon>
        <taxon>Acrasidae</taxon>
        <taxon>Acrasis</taxon>
    </lineage>
</organism>
<dbReference type="EMBL" id="JAOPGA020001391">
    <property type="protein sequence ID" value="KAL0487989.1"/>
    <property type="molecule type" value="Genomic_DNA"/>
</dbReference>
<dbReference type="InterPro" id="IPR005571">
    <property type="entry name" value="RNA_pol_Rpb5_N"/>
</dbReference>
<gene>
    <name evidence="7" type="ORF">AKO1_008854</name>
</gene>
<comment type="caution">
    <text evidence="7">The sequence shown here is derived from an EMBL/GenBank/DDBJ whole genome shotgun (WGS) entry which is preliminary data.</text>
</comment>
<keyword evidence="7" id="KW-0240">DNA-directed RNA polymerase</keyword>
<dbReference type="PIRSF" id="PIRSF000747">
    <property type="entry name" value="RPB5"/>
    <property type="match status" value="1"/>
</dbReference>
<dbReference type="GO" id="GO:0005665">
    <property type="term" value="C:RNA polymerase II, core complex"/>
    <property type="evidence" value="ECO:0007669"/>
    <property type="project" value="TreeGrafter"/>
</dbReference>
<evidence type="ECO:0000256" key="4">
    <source>
        <dbReference type="ARBA" id="ARBA00025765"/>
    </source>
</evidence>
<dbReference type="Pfam" id="PF03871">
    <property type="entry name" value="RNA_pol_Rpb5_N"/>
    <property type="match status" value="1"/>
</dbReference>
<dbReference type="Pfam" id="PF01191">
    <property type="entry name" value="RNA_pol_Rpb5_C"/>
    <property type="match status" value="1"/>
</dbReference>
<dbReference type="InterPro" id="IPR014381">
    <property type="entry name" value="Arch_Rpo5/euc_Rpb5"/>
</dbReference>
<keyword evidence="8" id="KW-1185">Reference proteome</keyword>
<reference evidence="7 8" key="1">
    <citation type="submission" date="2024-03" db="EMBL/GenBank/DDBJ databases">
        <title>The Acrasis kona genome and developmental transcriptomes reveal deep origins of eukaryotic multicellular pathways.</title>
        <authorList>
            <person name="Sheikh S."/>
            <person name="Fu C.-J."/>
            <person name="Brown M.W."/>
            <person name="Baldauf S.L."/>
        </authorList>
    </citation>
    <scope>NUCLEOTIDE SEQUENCE [LARGE SCALE GENOMIC DNA]</scope>
    <source>
        <strain evidence="7 8">ATCC MYA-3509</strain>
    </source>
</reference>
<evidence type="ECO:0000313" key="7">
    <source>
        <dbReference type="EMBL" id="KAL0487989.1"/>
    </source>
</evidence>
<dbReference type="SUPFAM" id="SSF55287">
    <property type="entry name" value="RPB5-like RNA polymerase subunit"/>
    <property type="match status" value="1"/>
</dbReference>
<dbReference type="PANTHER" id="PTHR10535">
    <property type="entry name" value="DNA-DIRECTED RNA POLYMERASES I, II, AND III SUBUNIT RPABC1"/>
    <property type="match status" value="1"/>
</dbReference>
<feature type="domain" description="RNA polymerase subunit H/Rpb5 C-terminal" evidence="5">
    <location>
        <begin position="146"/>
        <end position="218"/>
    </location>
</feature>
<evidence type="ECO:0000256" key="2">
    <source>
        <dbReference type="ARBA" id="ARBA00023163"/>
    </source>
</evidence>
<dbReference type="InterPro" id="IPR035913">
    <property type="entry name" value="RPB5-like_sf"/>
</dbReference>
<evidence type="ECO:0000313" key="8">
    <source>
        <dbReference type="Proteomes" id="UP001431209"/>
    </source>
</evidence>
<name>A0AAW2ZF57_9EUKA</name>
<dbReference type="HAMAP" id="MF_00025">
    <property type="entry name" value="RNApol_Rpo5_RPB5"/>
    <property type="match status" value="1"/>
</dbReference>
<evidence type="ECO:0000259" key="5">
    <source>
        <dbReference type="Pfam" id="PF01191"/>
    </source>
</evidence>
<dbReference type="GO" id="GO:0005666">
    <property type="term" value="C:RNA polymerase III complex"/>
    <property type="evidence" value="ECO:0007669"/>
    <property type="project" value="TreeGrafter"/>
</dbReference>
<accession>A0AAW2ZF57</accession>
<dbReference type="AlphaFoldDB" id="A0AAW2ZF57"/>
<evidence type="ECO:0000256" key="1">
    <source>
        <dbReference type="ARBA" id="ARBA00004123"/>
    </source>
</evidence>
<dbReference type="SUPFAM" id="SSF53036">
    <property type="entry name" value="Eukaryotic RPB5 N-terminal domain"/>
    <property type="match status" value="1"/>
</dbReference>
<dbReference type="GO" id="GO:0003677">
    <property type="term" value="F:DNA binding"/>
    <property type="evidence" value="ECO:0007669"/>
    <property type="project" value="InterPro"/>
</dbReference>
<proteinExistence type="inferred from homology"/>
<dbReference type="FunFam" id="3.90.940.20:FF:000001">
    <property type="entry name" value="DNA-directed RNA polymerases I, II, and III subunit RPABC1"/>
    <property type="match status" value="1"/>
</dbReference>
<comment type="similarity">
    <text evidence="4">Belongs to the archaeal Rpo5/eukaryotic RPB5 RNA polymerase subunit family.</text>
</comment>
<comment type="subcellular location">
    <subcellularLocation>
        <location evidence="1">Nucleus</location>
    </subcellularLocation>
</comment>
<sequence>MDDSYRLWRVRKTVQQILRDRGYIIHLENVDKSFKDFKEEFSTPGLGAQRYQAIDRSKLTLLTAKADDMFEQIFVFFPEDKKLSVANIEKFHDKMKSSDVKRAILVLRQPDNNTTKEISPQASRAIDALVPHGFIIEKFKENELLINITEHTLVPEHRPLLDSQKTDLLKKYKLRDTQLPRIKSSDPVARYYGLQRGQVVKIIRPSETAGRYVTYRLVV</sequence>
<dbReference type="InterPro" id="IPR000783">
    <property type="entry name" value="RNA_pol_subH/Rpb5_C"/>
</dbReference>